<comment type="caution">
    <text evidence="3">The sequence shown here is derived from an EMBL/GenBank/DDBJ whole genome shotgun (WGS) entry which is preliminary data.</text>
</comment>
<gene>
    <name evidence="3" type="ORF">JMJ77_012162</name>
</gene>
<protein>
    <submittedName>
        <fullName evidence="3">HET domain-containing protein</fullName>
    </submittedName>
</protein>
<dbReference type="InterPro" id="IPR052895">
    <property type="entry name" value="HetReg/Transcr_Mod"/>
</dbReference>
<evidence type="ECO:0000256" key="1">
    <source>
        <dbReference type="SAM" id="MobiDB-lite"/>
    </source>
</evidence>
<dbReference type="EMBL" id="JAESDN010000014">
    <property type="protein sequence ID" value="KAG7041642.1"/>
    <property type="molecule type" value="Genomic_DNA"/>
</dbReference>
<evidence type="ECO:0000313" key="4">
    <source>
        <dbReference type="Proteomes" id="UP000699042"/>
    </source>
</evidence>
<dbReference type="OrthoDB" id="2157530at2759"/>
<feature type="compositionally biased region" description="Basic residues" evidence="1">
    <location>
        <begin position="655"/>
        <end position="665"/>
    </location>
</feature>
<name>A0A9P7QSC1_9PEZI</name>
<dbReference type="InterPro" id="IPR010730">
    <property type="entry name" value="HET"/>
</dbReference>
<reference evidence="3" key="1">
    <citation type="submission" date="2021-05" db="EMBL/GenBank/DDBJ databases">
        <title>Comparative genomics of three Colletotrichum scovillei strains and genetic complementation revealed genes involved fungal growth and virulence on chili pepper.</title>
        <authorList>
            <person name="Hsieh D.-K."/>
            <person name="Chuang S.-C."/>
            <person name="Chen C.-Y."/>
            <person name="Chao Y.-T."/>
            <person name="Lu M.-Y.J."/>
            <person name="Lee M.-H."/>
            <person name="Shih M.-C."/>
        </authorList>
    </citation>
    <scope>NUCLEOTIDE SEQUENCE</scope>
    <source>
        <strain evidence="3">Coll-153</strain>
    </source>
</reference>
<feature type="region of interest" description="Disordered" evidence="1">
    <location>
        <begin position="644"/>
        <end position="689"/>
    </location>
</feature>
<keyword evidence="4" id="KW-1185">Reference proteome</keyword>
<dbReference type="PANTHER" id="PTHR24148:SF80">
    <property type="entry name" value="HETEROKARYON INCOMPATIBILITY DOMAIN-CONTAINING PROTEIN"/>
    <property type="match status" value="1"/>
</dbReference>
<dbReference type="PANTHER" id="PTHR24148">
    <property type="entry name" value="ANKYRIN REPEAT DOMAIN-CONTAINING PROTEIN 39 HOMOLOG-RELATED"/>
    <property type="match status" value="1"/>
</dbReference>
<sequence length="739" mass="85343">MGSNILVPYLYTPLRNLDSIRIVVLDPAKDTQSPLQCSLAQYDREEQMKNFGTEKDFEAVSYTWGSAPPSCQLLIDGAFSFDISPTVDSLLRALRQPSTTRSLWIDAICLNQQDTGEKAQQLPRMGRIYKGAKEVHIWLGDPDDKTAAIFSAIRMMPTIPDTKQVKIMAEATLKITKSQLGADHILQLKRFLSRPWFSRRWIIQEACLAKEAKVHCGTSSLGLSWFVAAARRLECVEELYRFQYHYQIMMMKSLSEERKPILQLLWNFHAAKCREPEDRIAALFGLIPDHEQIMDQESYLDLRQHWTVMYRRLALAMFRRGQKTALQMLLHLAEFGPLRESDDYYPSWVPNWTSERRRNLPFYNMSSNVDAFDYPEKPGFPEVAVVMDLERASTFALPPVNPVGDEWVMQEIPGATPSWTDDRTMRFLFKQDRIFIRWYDSSGGPRGRTVDYFMFADAPDEYPESFCPLKSLAKLWRKFFPSSFPNAEGDSEKVETIAMLFHTMLRFRNPAKIPPEERFIQHTLKYLSKLQRHQLATDQAKLIDQIYTMMEENVFFSLEPRDLPEDLSPSFRSRGEYGFGPRTLFPGDILIPVWRLKEDPARRSCIMRHDETGRHMATMLVLRIERGPEDTRYSPIPFCAPIDPATGIPKEPPHIKRMRYPKRSKPYPVAGPKESAPENAAAPDQHRVVGKPVRRGRVIGMAVCVTSDGTKRYAEHDIRLKGKMHKDLDVDQPCIIELY</sequence>
<dbReference type="Proteomes" id="UP000699042">
    <property type="component" value="Unassembled WGS sequence"/>
</dbReference>
<feature type="domain" description="Heterokaryon incompatibility" evidence="2">
    <location>
        <begin position="57"/>
        <end position="205"/>
    </location>
</feature>
<dbReference type="AlphaFoldDB" id="A0A9P7QSC1"/>
<dbReference type="Pfam" id="PF06985">
    <property type="entry name" value="HET"/>
    <property type="match status" value="1"/>
</dbReference>
<proteinExistence type="predicted"/>
<accession>A0A9P7QSC1</accession>
<evidence type="ECO:0000313" key="3">
    <source>
        <dbReference type="EMBL" id="KAG7041642.1"/>
    </source>
</evidence>
<organism evidence="3 4">
    <name type="scientific">Colletotrichum scovillei</name>
    <dbReference type="NCBI Taxonomy" id="1209932"/>
    <lineage>
        <taxon>Eukaryota</taxon>
        <taxon>Fungi</taxon>
        <taxon>Dikarya</taxon>
        <taxon>Ascomycota</taxon>
        <taxon>Pezizomycotina</taxon>
        <taxon>Sordariomycetes</taxon>
        <taxon>Hypocreomycetidae</taxon>
        <taxon>Glomerellales</taxon>
        <taxon>Glomerellaceae</taxon>
        <taxon>Colletotrichum</taxon>
        <taxon>Colletotrichum acutatum species complex</taxon>
    </lineage>
</organism>
<evidence type="ECO:0000259" key="2">
    <source>
        <dbReference type="Pfam" id="PF06985"/>
    </source>
</evidence>